<dbReference type="InterPro" id="IPR015421">
    <property type="entry name" value="PyrdxlP-dep_Trfase_major"/>
</dbReference>
<dbReference type="Pfam" id="PF01041">
    <property type="entry name" value="DegT_DnrJ_EryC1"/>
    <property type="match status" value="1"/>
</dbReference>
<evidence type="ECO:0000256" key="2">
    <source>
        <dbReference type="ARBA" id="ARBA00037999"/>
    </source>
</evidence>
<comment type="caution">
    <text evidence="6">The sequence shown here is derived from an EMBL/GenBank/DDBJ whole genome shotgun (WGS) entry which is preliminary data.</text>
</comment>
<gene>
    <name evidence="6" type="ORF">TW77_21470</name>
</gene>
<accession>A0A0F4QEU4</accession>
<dbReference type="InterPro" id="IPR015422">
    <property type="entry name" value="PyrdxlP-dep_Trfase_small"/>
</dbReference>
<reference evidence="6 7" key="1">
    <citation type="journal article" date="2015" name="BMC Genomics">
        <title>Genome mining reveals unlocked bioactive potential of marine Gram-negative bacteria.</title>
        <authorList>
            <person name="Machado H."/>
            <person name="Sonnenschein E.C."/>
            <person name="Melchiorsen J."/>
            <person name="Gram L."/>
        </authorList>
    </citation>
    <scope>NUCLEOTIDE SEQUENCE [LARGE SCALE GENOMIC DNA]</scope>
    <source>
        <strain evidence="6 7">S2471</strain>
    </source>
</reference>
<feature type="modified residue" description="N6-(pyridoxal phosphate)lysine" evidence="4">
    <location>
        <position position="181"/>
    </location>
</feature>
<comment type="similarity">
    <text evidence="2 5">Belongs to the DegT/DnrJ/EryC1 family.</text>
</comment>
<keyword evidence="6" id="KW-0032">Aminotransferase</keyword>
<organism evidence="6 7">
    <name type="scientific">Pseudoalteromonas rubra</name>
    <dbReference type="NCBI Taxonomy" id="43658"/>
    <lineage>
        <taxon>Bacteria</taxon>
        <taxon>Pseudomonadati</taxon>
        <taxon>Pseudomonadota</taxon>
        <taxon>Gammaproteobacteria</taxon>
        <taxon>Alteromonadales</taxon>
        <taxon>Pseudoalteromonadaceae</taxon>
        <taxon>Pseudoalteromonas</taxon>
    </lineage>
</organism>
<evidence type="ECO:0000313" key="7">
    <source>
        <dbReference type="Proteomes" id="UP000033452"/>
    </source>
</evidence>
<dbReference type="PATRIC" id="fig|43658.5.peg.4525"/>
<dbReference type="InterPro" id="IPR000653">
    <property type="entry name" value="DegT/StrS_aminotransferase"/>
</dbReference>
<dbReference type="GO" id="GO:0030170">
    <property type="term" value="F:pyridoxal phosphate binding"/>
    <property type="evidence" value="ECO:0007669"/>
    <property type="project" value="TreeGrafter"/>
</dbReference>
<sequence>MNIRLFKPSFGDEELTAVQGCFDRSWVGLGNNVNEFEKQWKEKLGCEEAIALNSATAALHLALACMKLPKGSKVLVNALTFASSATAILYNDLVPVFVDSDPETLGMSFEDLQAKYTDDCSAIVVVHYSGHPSPVDKIVPWAKEKGIKVVEDCAHTTGPMYKGKRLGLWGDIGCYSFEEKKLMTTGDGGMLCSNDSELVKDMKALRWVGIDKDNWKTAQKYTDNSVDSMHWFYEISVLGFKYNMNDLAASIGLVQLAKLDQMNQNRSGTIRKYVDGLVSSKTVKPMLPYNPEDFVYQVFAVRTKYKHELILFLKEHGVATGCHYTPLTMQPLFEKYEGECPIAEAAYEELVTLPLHSDLTDEEVNYVIEKLLEFDAKYS</sequence>
<evidence type="ECO:0000256" key="1">
    <source>
        <dbReference type="ARBA" id="ARBA00022898"/>
    </source>
</evidence>
<dbReference type="Proteomes" id="UP000033452">
    <property type="component" value="Unassembled WGS sequence"/>
</dbReference>
<dbReference type="SUPFAM" id="SSF53383">
    <property type="entry name" value="PLP-dependent transferases"/>
    <property type="match status" value="1"/>
</dbReference>
<dbReference type="GO" id="GO:0000271">
    <property type="term" value="P:polysaccharide biosynthetic process"/>
    <property type="evidence" value="ECO:0007669"/>
    <property type="project" value="TreeGrafter"/>
</dbReference>
<dbReference type="CDD" id="cd00616">
    <property type="entry name" value="AHBA_syn"/>
    <property type="match status" value="1"/>
</dbReference>
<keyword evidence="7" id="KW-1185">Reference proteome</keyword>
<evidence type="ECO:0000313" key="6">
    <source>
        <dbReference type="EMBL" id="KJZ05825.1"/>
    </source>
</evidence>
<dbReference type="PIRSF" id="PIRSF000390">
    <property type="entry name" value="PLP_StrS"/>
    <property type="match status" value="1"/>
</dbReference>
<feature type="active site" description="Proton acceptor" evidence="3">
    <location>
        <position position="181"/>
    </location>
</feature>
<dbReference type="Gene3D" id="3.90.1150.10">
    <property type="entry name" value="Aspartate Aminotransferase, domain 1"/>
    <property type="match status" value="1"/>
</dbReference>
<dbReference type="RefSeq" id="WP_046007010.1">
    <property type="nucleotide sequence ID" value="NZ_JXYA01000061.1"/>
</dbReference>
<dbReference type="Gene3D" id="3.40.640.10">
    <property type="entry name" value="Type I PLP-dependent aspartate aminotransferase-like (Major domain)"/>
    <property type="match status" value="1"/>
</dbReference>
<name>A0A0F4QEU4_9GAMM</name>
<protein>
    <submittedName>
        <fullName evidence="6">UDP-4-amino-4-deoxy-L-arabinose-oxoglutarate aminotransferase</fullName>
    </submittedName>
</protein>
<evidence type="ECO:0000256" key="5">
    <source>
        <dbReference type="RuleBase" id="RU004508"/>
    </source>
</evidence>
<evidence type="ECO:0000256" key="4">
    <source>
        <dbReference type="PIRSR" id="PIRSR000390-2"/>
    </source>
</evidence>
<dbReference type="PANTHER" id="PTHR30244">
    <property type="entry name" value="TRANSAMINASE"/>
    <property type="match status" value="1"/>
</dbReference>
<dbReference type="GO" id="GO:0008483">
    <property type="term" value="F:transaminase activity"/>
    <property type="evidence" value="ECO:0007669"/>
    <property type="project" value="UniProtKB-KW"/>
</dbReference>
<proteinExistence type="inferred from homology"/>
<dbReference type="AlphaFoldDB" id="A0A0F4QEU4"/>
<dbReference type="InterPro" id="IPR015424">
    <property type="entry name" value="PyrdxlP-dep_Trfase"/>
</dbReference>
<keyword evidence="6" id="KW-0808">Transferase</keyword>
<dbReference type="PANTHER" id="PTHR30244:SF34">
    <property type="entry name" value="DTDP-4-AMINO-4,6-DIDEOXYGALACTOSE TRANSAMINASE"/>
    <property type="match status" value="1"/>
</dbReference>
<dbReference type="OrthoDB" id="9804264at2"/>
<dbReference type="EMBL" id="JXYA01000061">
    <property type="protein sequence ID" value="KJZ05825.1"/>
    <property type="molecule type" value="Genomic_DNA"/>
</dbReference>
<keyword evidence="1 4" id="KW-0663">Pyridoxal phosphate</keyword>
<evidence type="ECO:0000256" key="3">
    <source>
        <dbReference type="PIRSR" id="PIRSR000390-1"/>
    </source>
</evidence>